<dbReference type="InterPro" id="IPR036873">
    <property type="entry name" value="Rhodanese-like_dom_sf"/>
</dbReference>
<feature type="domain" description="Rhodanese" evidence="2">
    <location>
        <begin position="52"/>
        <end position="147"/>
    </location>
</feature>
<organism evidence="3 4">
    <name type="scientific">Lutimaribacter marinistellae</name>
    <dbReference type="NCBI Taxonomy" id="1820329"/>
    <lineage>
        <taxon>Bacteria</taxon>
        <taxon>Pseudomonadati</taxon>
        <taxon>Pseudomonadota</taxon>
        <taxon>Alphaproteobacteria</taxon>
        <taxon>Rhodobacterales</taxon>
        <taxon>Roseobacteraceae</taxon>
        <taxon>Lutimaribacter</taxon>
    </lineage>
</organism>
<sequence>MTDLRHPDALVDTAWLEAHLDDPKLRIFDCSTVLDFKTSDGRPYRVLNCKPEHDAGHIPGAGIFDLQAEFSDPDSPYGMTLSPPDKVAAAFARHGVDDETRVILYSRRSPSWATRFWWMLHWLGFDRAAVLDGGWEKWAAEKRPRSTTPCTYPQGHLTVRPRPGAFVGRDEVLAALPEPQTCLVNALGADIFHGRNARYGRPGRIPGSVNVPKVDLVDARTHAFLPPDQIAAAFAAVGADRADRHITYCGGGIFATVDAFWLYQLGHDKVAVYDNSMSEWGSDATLPIETG</sequence>
<dbReference type="PANTHER" id="PTHR43855">
    <property type="entry name" value="THIOSULFATE SULFURTRANSFERASE"/>
    <property type="match status" value="1"/>
</dbReference>
<dbReference type="EC" id="2.8.1.-" evidence="3"/>
<dbReference type="GO" id="GO:0016740">
    <property type="term" value="F:transferase activity"/>
    <property type="evidence" value="ECO:0007669"/>
    <property type="project" value="UniProtKB-KW"/>
</dbReference>
<dbReference type="SUPFAM" id="SSF52821">
    <property type="entry name" value="Rhodanese/Cell cycle control phosphatase"/>
    <property type="match status" value="2"/>
</dbReference>
<dbReference type="Gene3D" id="3.40.250.10">
    <property type="entry name" value="Rhodanese-like domain"/>
    <property type="match status" value="2"/>
</dbReference>
<evidence type="ECO:0000313" key="4">
    <source>
        <dbReference type="Proteomes" id="UP001595629"/>
    </source>
</evidence>
<dbReference type="InterPro" id="IPR051126">
    <property type="entry name" value="Thiosulfate_sulfurtransferase"/>
</dbReference>
<dbReference type="RefSeq" id="WP_386736990.1">
    <property type="nucleotide sequence ID" value="NZ_JBHRXI010000017.1"/>
</dbReference>
<dbReference type="SMART" id="SM00450">
    <property type="entry name" value="RHOD"/>
    <property type="match status" value="2"/>
</dbReference>
<dbReference type="PANTHER" id="PTHR43855:SF1">
    <property type="entry name" value="THIOSULFATE SULFURTRANSFERASE"/>
    <property type="match status" value="1"/>
</dbReference>
<proteinExistence type="predicted"/>
<evidence type="ECO:0000259" key="2">
    <source>
        <dbReference type="PROSITE" id="PS50206"/>
    </source>
</evidence>
<dbReference type="PROSITE" id="PS50206">
    <property type="entry name" value="RHODANESE_3"/>
    <property type="match status" value="2"/>
</dbReference>
<protein>
    <submittedName>
        <fullName evidence="3">Sulfurtransferase</fullName>
        <ecNumber evidence="3">2.8.1.-</ecNumber>
    </submittedName>
</protein>
<dbReference type="CDD" id="cd01448">
    <property type="entry name" value="TST_Repeat_1"/>
    <property type="match status" value="1"/>
</dbReference>
<dbReference type="Proteomes" id="UP001595629">
    <property type="component" value="Unassembled WGS sequence"/>
</dbReference>
<dbReference type="Pfam" id="PF00581">
    <property type="entry name" value="Rhodanese"/>
    <property type="match status" value="2"/>
</dbReference>
<keyword evidence="4" id="KW-1185">Reference proteome</keyword>
<comment type="caution">
    <text evidence="3">The sequence shown here is derived from an EMBL/GenBank/DDBJ whole genome shotgun (WGS) entry which is preliminary data.</text>
</comment>
<evidence type="ECO:0000256" key="1">
    <source>
        <dbReference type="ARBA" id="ARBA00022737"/>
    </source>
</evidence>
<feature type="domain" description="Rhodanese" evidence="2">
    <location>
        <begin position="203"/>
        <end position="289"/>
    </location>
</feature>
<keyword evidence="3" id="KW-0808">Transferase</keyword>
<name>A0ABV7TK85_9RHOB</name>
<dbReference type="InterPro" id="IPR001763">
    <property type="entry name" value="Rhodanese-like_dom"/>
</dbReference>
<reference evidence="4" key="1">
    <citation type="journal article" date="2019" name="Int. J. Syst. Evol. Microbiol.">
        <title>The Global Catalogue of Microorganisms (GCM) 10K type strain sequencing project: providing services to taxonomists for standard genome sequencing and annotation.</title>
        <authorList>
            <consortium name="The Broad Institute Genomics Platform"/>
            <consortium name="The Broad Institute Genome Sequencing Center for Infectious Disease"/>
            <person name="Wu L."/>
            <person name="Ma J."/>
        </authorList>
    </citation>
    <scope>NUCLEOTIDE SEQUENCE [LARGE SCALE GENOMIC DNA]</scope>
    <source>
        <strain evidence="4">KCTC 42911</strain>
    </source>
</reference>
<dbReference type="EMBL" id="JBHRXI010000017">
    <property type="protein sequence ID" value="MFC3615720.1"/>
    <property type="molecule type" value="Genomic_DNA"/>
</dbReference>
<keyword evidence="1" id="KW-0677">Repeat</keyword>
<gene>
    <name evidence="3" type="ORF">ACFORG_18345</name>
</gene>
<accession>A0ABV7TK85</accession>
<evidence type="ECO:0000313" key="3">
    <source>
        <dbReference type="EMBL" id="MFC3615720.1"/>
    </source>
</evidence>